<gene>
    <name evidence="1" type="ORF">HELGO_WM2295</name>
</gene>
<dbReference type="Pfam" id="PF26363">
    <property type="entry name" value="Phospholipase-like"/>
    <property type="match status" value="1"/>
</dbReference>
<dbReference type="SUPFAM" id="SSF53474">
    <property type="entry name" value="alpha/beta-Hydrolases"/>
    <property type="match status" value="1"/>
</dbReference>
<dbReference type="EMBL" id="CACVAP010000011">
    <property type="protein sequence ID" value="CAA6798809.1"/>
    <property type="molecule type" value="Genomic_DNA"/>
</dbReference>
<protein>
    <submittedName>
        <fullName evidence="1">Uncharacterized protein</fullName>
    </submittedName>
</protein>
<name>A0A6S6S1S3_9BACT</name>
<dbReference type="Gene3D" id="3.40.50.1820">
    <property type="entry name" value="alpha/beta hydrolase"/>
    <property type="match status" value="1"/>
</dbReference>
<dbReference type="AlphaFoldDB" id="A0A6S6S1S3"/>
<accession>A0A6S6S1S3</accession>
<proteinExistence type="predicted"/>
<dbReference type="GO" id="GO:0006629">
    <property type="term" value="P:lipid metabolic process"/>
    <property type="evidence" value="ECO:0007669"/>
    <property type="project" value="InterPro"/>
</dbReference>
<reference evidence="1" key="1">
    <citation type="submission" date="2020-01" db="EMBL/GenBank/DDBJ databases">
        <authorList>
            <person name="Meier V. D."/>
            <person name="Meier V D."/>
        </authorList>
    </citation>
    <scope>NUCLEOTIDE SEQUENCE</scope>
    <source>
        <strain evidence="1">HLG_WM_MAG_06</strain>
    </source>
</reference>
<sequence>MFLKIGVWIVVMSLYLSATSYLSNATCSSTSYHVLKNEINLDSINNKVAEYRAEAFVSFHIYIIDKTRDIGEEFQFGKNNTAKLLEYSVDDKSGFEAGLYKINNERLIIAFGGTTSKEKYAEGFAWNDIDTDSVLLSNRRTSYQVNAAAIFLQQMQVKYPNQDITATGHSLGGGLAQFAGLMSKEYAGYKKIKAVTFNTAPMPLSNLTKKWVDDLDENLKWADANNVNFMANNDPLTNILKSAEAHDGHTLIGFKINTGIELLDNWLNSHDVGIILKKGIFYVAQIYMNQTVRDLKKLIYGKRIILDTDTGHPMFSLLTKIAPNYASYGSFRHGFVDVPVGNDGYCKVLKLMKSHVISYPRSEREYKYYPNQNTTNYEVALYMVNNFYYISYRNALKNNPSLTKFNYFVQLFSTVTGVSTGMNKDSVMSFRTFNAVMQIKYKKSLSLYLFKVDPLDKEQVLKELLEEIDKSMFSTYRFSNTALDKAITRMQMTKWIADSLYFNYYQLITKKSVKVKAERLQKFKTKGSTDNLFKLDVLGY</sequence>
<organism evidence="1">
    <name type="scientific">uncultured Sulfurovum sp</name>
    <dbReference type="NCBI Taxonomy" id="269237"/>
    <lineage>
        <taxon>Bacteria</taxon>
        <taxon>Pseudomonadati</taxon>
        <taxon>Campylobacterota</taxon>
        <taxon>Epsilonproteobacteria</taxon>
        <taxon>Campylobacterales</taxon>
        <taxon>Sulfurovaceae</taxon>
        <taxon>Sulfurovum</taxon>
        <taxon>environmental samples</taxon>
    </lineage>
</organism>
<dbReference type="CDD" id="cd00741">
    <property type="entry name" value="Lipase"/>
    <property type="match status" value="1"/>
</dbReference>
<evidence type="ECO:0000313" key="1">
    <source>
        <dbReference type="EMBL" id="CAA6798809.1"/>
    </source>
</evidence>
<dbReference type="InterPro" id="IPR029058">
    <property type="entry name" value="AB_hydrolase_fold"/>
</dbReference>